<dbReference type="GeneID" id="94351211"/>
<dbReference type="RefSeq" id="XP_067818426.1">
    <property type="nucleotide sequence ID" value="XM_067965540.1"/>
</dbReference>
<dbReference type="KEGG" id="blac:94351211"/>
<name>A0A976IEI4_BRELC</name>
<sequence length="102" mass="11526">MWICLRHLEWTHPTHKKRTPLQSLVNARSKHVITIRKFATLASWLLYDVASAGPYPLGVRCGGCDVFLREPVENEPFPVGMSVTTCHKAARQHHEQTAPANL</sequence>
<dbReference type="AlphaFoldDB" id="A0A976IEI4"/>
<proteinExistence type="predicted"/>
<comment type="caution">
    <text evidence="1">The sequence shown here is derived from an EMBL/GenBank/DDBJ whole genome shotgun (WGS) entry which is preliminary data.</text>
</comment>
<accession>A0A976IEI4</accession>
<protein>
    <submittedName>
        <fullName evidence="1">Uncharacterized protein</fullName>
    </submittedName>
</protein>
<keyword evidence="2" id="KW-1185">Reference proteome</keyword>
<organism evidence="1 2">
    <name type="scientific">Bremia lactucae</name>
    <name type="common">Lettuce downy mildew</name>
    <dbReference type="NCBI Taxonomy" id="4779"/>
    <lineage>
        <taxon>Eukaryota</taxon>
        <taxon>Sar</taxon>
        <taxon>Stramenopiles</taxon>
        <taxon>Oomycota</taxon>
        <taxon>Peronosporomycetes</taxon>
        <taxon>Peronosporales</taxon>
        <taxon>Peronosporaceae</taxon>
        <taxon>Bremia</taxon>
    </lineage>
</organism>
<evidence type="ECO:0000313" key="2">
    <source>
        <dbReference type="Proteomes" id="UP000294530"/>
    </source>
</evidence>
<dbReference type="EMBL" id="SHOA02000016">
    <property type="protein sequence ID" value="TDH68927.1"/>
    <property type="molecule type" value="Genomic_DNA"/>
</dbReference>
<reference evidence="1 2" key="1">
    <citation type="journal article" date="2021" name="Genome Biol.">
        <title>AFLAP: assembly-free linkage analysis pipeline using k-mers from genome sequencing data.</title>
        <authorList>
            <person name="Fletcher K."/>
            <person name="Zhang L."/>
            <person name="Gil J."/>
            <person name="Han R."/>
            <person name="Cavanaugh K."/>
            <person name="Michelmore R."/>
        </authorList>
    </citation>
    <scope>NUCLEOTIDE SEQUENCE [LARGE SCALE GENOMIC DNA]</scope>
    <source>
        <strain evidence="1 2">SF5</strain>
    </source>
</reference>
<gene>
    <name evidence="1" type="ORF">CCR75_007480</name>
</gene>
<dbReference type="Proteomes" id="UP000294530">
    <property type="component" value="Unassembled WGS sequence"/>
</dbReference>
<evidence type="ECO:0000313" key="1">
    <source>
        <dbReference type="EMBL" id="TDH68927.1"/>
    </source>
</evidence>